<reference evidence="2" key="1">
    <citation type="submission" date="2019-12" db="UniProtKB">
        <authorList>
            <consortium name="WormBaseParasite"/>
        </authorList>
    </citation>
    <scope>IDENTIFICATION</scope>
</reference>
<protein>
    <submittedName>
        <fullName evidence="2">Reverse transcriptase Ty1/copia-type domain-containing protein</fullName>
    </submittedName>
</protein>
<organism evidence="1 2">
    <name type="scientific">Trichuris muris</name>
    <name type="common">Mouse whipworm</name>
    <dbReference type="NCBI Taxonomy" id="70415"/>
    <lineage>
        <taxon>Eukaryota</taxon>
        <taxon>Metazoa</taxon>
        <taxon>Ecdysozoa</taxon>
        <taxon>Nematoda</taxon>
        <taxon>Enoplea</taxon>
        <taxon>Dorylaimia</taxon>
        <taxon>Trichinellida</taxon>
        <taxon>Trichuridae</taxon>
        <taxon>Trichuris</taxon>
    </lineage>
</organism>
<dbReference type="WBParaSite" id="TMUE_1000005556.1">
    <property type="protein sequence ID" value="TMUE_1000005556.1"/>
    <property type="gene ID" value="WBGene00299313"/>
</dbReference>
<sequence>MEMRPFFTNKESSEETTESLPYKEIIGSSVAQRTRPDVSFAVAKLPEYCSNFAEQHWTSAKRMLRYLKQTKELRITYRPISEPLTAYTDADWASCIESRKSKTGYIVLLSGTPVLWESAKQIVIALSTMEAEYIALSECQTWIKRFLECTEQGRRIVAGTTKVYCDSQAAIAHANNLVDKTRTKHISIRYHFVREKVEDGTTEPVYVPSDRNLADILTKPLSQARHKVLKDVLFGLSEVEA</sequence>
<dbReference type="STRING" id="70415.A0A5S6QDW9"/>
<dbReference type="Proteomes" id="UP000046395">
    <property type="component" value="Unassembled WGS sequence"/>
</dbReference>
<evidence type="ECO:0000313" key="1">
    <source>
        <dbReference type="Proteomes" id="UP000046395"/>
    </source>
</evidence>
<accession>A0A5S6QDW9</accession>
<dbReference type="AlphaFoldDB" id="A0A5S6QDW9"/>
<keyword evidence="1" id="KW-1185">Reference proteome</keyword>
<dbReference type="CDD" id="cd09272">
    <property type="entry name" value="RNase_HI_RT_Ty1"/>
    <property type="match status" value="1"/>
</dbReference>
<evidence type="ECO:0000313" key="2">
    <source>
        <dbReference type="WBParaSite" id="TMUE_1000005556.1"/>
    </source>
</evidence>
<name>A0A5S6QDW9_TRIMR</name>
<proteinExistence type="predicted"/>
<dbReference type="PANTHER" id="PTHR11439:SF463">
    <property type="entry name" value="REVERSE TRANSCRIPTASE TY1_COPIA-TYPE DOMAIN-CONTAINING PROTEIN"/>
    <property type="match status" value="1"/>
</dbReference>
<dbReference type="PANTHER" id="PTHR11439">
    <property type="entry name" value="GAG-POL-RELATED RETROTRANSPOSON"/>
    <property type="match status" value="1"/>
</dbReference>